<evidence type="ECO:0000256" key="1">
    <source>
        <dbReference type="ARBA" id="ARBA00022723"/>
    </source>
</evidence>
<keyword evidence="1" id="KW-0479">Metal-binding</keyword>
<dbReference type="PANTHER" id="PTHR33823">
    <property type="entry name" value="RNA POLYMERASE-BINDING TRANSCRIPTION FACTOR DKSA-RELATED"/>
    <property type="match status" value="1"/>
</dbReference>
<name>A0A501XRL4_9SPHN</name>
<evidence type="ECO:0000259" key="5">
    <source>
        <dbReference type="Pfam" id="PF01258"/>
    </source>
</evidence>
<accession>A0A501XRL4</accession>
<dbReference type="SUPFAM" id="SSF109635">
    <property type="entry name" value="DnaK suppressor protein DksA, alpha-hairpin domain"/>
    <property type="match status" value="1"/>
</dbReference>
<evidence type="ECO:0000313" key="7">
    <source>
        <dbReference type="EMBL" id="TPE63311.1"/>
    </source>
</evidence>
<dbReference type="RefSeq" id="WP_140927171.1">
    <property type="nucleotide sequence ID" value="NZ_VFSU01000012.1"/>
</dbReference>
<gene>
    <name evidence="7" type="ORF">FJQ54_04130</name>
</gene>
<dbReference type="InterPro" id="IPR048487">
    <property type="entry name" value="DksA-like_N"/>
</dbReference>
<organism evidence="7 8">
    <name type="scientific">Sandaracinobacter neustonicus</name>
    <dbReference type="NCBI Taxonomy" id="1715348"/>
    <lineage>
        <taxon>Bacteria</taxon>
        <taxon>Pseudomonadati</taxon>
        <taxon>Pseudomonadota</taxon>
        <taxon>Alphaproteobacteria</taxon>
        <taxon>Sphingomonadales</taxon>
        <taxon>Sphingosinicellaceae</taxon>
        <taxon>Sandaracinobacter</taxon>
    </lineage>
</organism>
<dbReference type="InterPro" id="IPR000962">
    <property type="entry name" value="Znf_DskA_TraR"/>
</dbReference>
<dbReference type="SUPFAM" id="SSF57716">
    <property type="entry name" value="Glucocorticoid receptor-like (DNA-binding domain)"/>
    <property type="match status" value="1"/>
</dbReference>
<dbReference type="AlphaFoldDB" id="A0A501XRL4"/>
<evidence type="ECO:0000256" key="2">
    <source>
        <dbReference type="ARBA" id="ARBA00022771"/>
    </source>
</evidence>
<dbReference type="Pfam" id="PF01258">
    <property type="entry name" value="zf-dskA_traR"/>
    <property type="match status" value="1"/>
</dbReference>
<keyword evidence="3" id="KW-0862">Zinc</keyword>
<keyword evidence="2" id="KW-0863">Zinc-finger</keyword>
<evidence type="ECO:0000313" key="8">
    <source>
        <dbReference type="Proteomes" id="UP000319897"/>
    </source>
</evidence>
<feature type="domain" description="DnaK suppressor protein-like N-terminal" evidence="6">
    <location>
        <begin position="8"/>
        <end position="71"/>
    </location>
</feature>
<proteinExistence type="predicted"/>
<keyword evidence="8" id="KW-1185">Reference proteome</keyword>
<dbReference type="Pfam" id="PF21173">
    <property type="entry name" value="DksA-like_N"/>
    <property type="match status" value="1"/>
</dbReference>
<evidence type="ECO:0000256" key="4">
    <source>
        <dbReference type="PROSITE-ProRule" id="PRU00510"/>
    </source>
</evidence>
<evidence type="ECO:0000256" key="3">
    <source>
        <dbReference type="ARBA" id="ARBA00022833"/>
    </source>
</evidence>
<dbReference type="OrthoDB" id="1121111at2"/>
<dbReference type="EMBL" id="VFSU01000012">
    <property type="protein sequence ID" value="TPE63311.1"/>
    <property type="molecule type" value="Genomic_DNA"/>
</dbReference>
<reference evidence="7 8" key="1">
    <citation type="submission" date="2019-06" db="EMBL/GenBank/DDBJ databases">
        <authorList>
            <person name="Lee I."/>
            <person name="Jang G.I."/>
            <person name="Hwang C.Y."/>
        </authorList>
    </citation>
    <scope>NUCLEOTIDE SEQUENCE [LARGE SCALE GENOMIC DNA]</scope>
    <source>
        <strain evidence="7 8">PAMC 28131</strain>
    </source>
</reference>
<dbReference type="Gene3D" id="1.20.120.910">
    <property type="entry name" value="DksA, coiled-coil domain"/>
    <property type="match status" value="1"/>
</dbReference>
<feature type="domain" description="Zinc finger DksA/TraR C4-type" evidence="5">
    <location>
        <begin position="74"/>
        <end position="104"/>
    </location>
</feature>
<dbReference type="GO" id="GO:0008270">
    <property type="term" value="F:zinc ion binding"/>
    <property type="evidence" value="ECO:0007669"/>
    <property type="project" value="UniProtKB-KW"/>
</dbReference>
<sequence length="105" mass="11017">MTSTAEIRATLEARLKELGAEVEKLEAEGGQPLDADWSEQANQLEELETAEGLEQVRLSEARAINAALQRIDNGSYGVCASCGGEIAPARLAAQPTATLCISCAA</sequence>
<comment type="caution">
    <text evidence="7">The sequence shown here is derived from an EMBL/GenBank/DDBJ whole genome shotgun (WGS) entry which is preliminary data.</text>
</comment>
<dbReference type="InterPro" id="IPR037187">
    <property type="entry name" value="DnaK_N"/>
</dbReference>
<evidence type="ECO:0000259" key="6">
    <source>
        <dbReference type="Pfam" id="PF21173"/>
    </source>
</evidence>
<feature type="zinc finger region" description="dksA C4-type" evidence="4">
    <location>
        <begin position="79"/>
        <end position="103"/>
    </location>
</feature>
<dbReference type="Proteomes" id="UP000319897">
    <property type="component" value="Unassembled WGS sequence"/>
</dbReference>
<dbReference type="PROSITE" id="PS51128">
    <property type="entry name" value="ZF_DKSA_2"/>
    <property type="match status" value="1"/>
</dbReference>
<protein>
    <submittedName>
        <fullName evidence="7">TraR/DksA family transcriptional regulator</fullName>
    </submittedName>
</protein>